<name>A0ABN7ECX9_SPIIN</name>
<dbReference type="Proteomes" id="UP001189122">
    <property type="component" value="Unassembled WGS sequence"/>
</dbReference>
<protein>
    <recommendedName>
        <fullName evidence="4">GDSL esterase/lipase</fullName>
    </recommendedName>
</protein>
<sequence>MRLFGAVLLVFCSVVFPAAASCDYPALFNFGDSNSDTGGFSAALIVDFIGETAVELSALFC</sequence>
<feature type="signal peptide" evidence="1">
    <location>
        <begin position="1"/>
        <end position="20"/>
    </location>
</feature>
<reference evidence="3" key="1">
    <citation type="journal article" date="2020" name="Sci. Rep.">
        <title>Chromosome-scale genome assembly for the duckweed Spirodela intermedia, integrating cytogenetic maps, PacBio and Oxford Nanopore libraries.</title>
        <authorList>
            <person name="Hoang P.T.N."/>
            <person name="Fiebig A."/>
            <person name="Novak P."/>
            <person name="Macas J."/>
            <person name="Cao H.X."/>
            <person name="Stepanenko A."/>
            <person name="Chen G."/>
            <person name="Borisjuk N."/>
            <person name="Scholz U."/>
            <person name="Schubert I."/>
        </authorList>
    </citation>
    <scope>NUCLEOTIDE SEQUENCE [LARGE SCALE GENOMIC DNA]</scope>
</reference>
<dbReference type="PROSITE" id="PS51257">
    <property type="entry name" value="PROKAR_LIPOPROTEIN"/>
    <property type="match status" value="1"/>
</dbReference>
<comment type="caution">
    <text evidence="2">The sequence shown here is derived from an EMBL/GenBank/DDBJ whole genome shotgun (WGS) entry which is preliminary data.</text>
</comment>
<accession>A0ABN7ECX9</accession>
<evidence type="ECO:0000256" key="1">
    <source>
        <dbReference type="SAM" id="SignalP"/>
    </source>
</evidence>
<organism evidence="2 3">
    <name type="scientific">Spirodela intermedia</name>
    <name type="common">Intermediate duckweed</name>
    <dbReference type="NCBI Taxonomy" id="51605"/>
    <lineage>
        <taxon>Eukaryota</taxon>
        <taxon>Viridiplantae</taxon>
        <taxon>Streptophyta</taxon>
        <taxon>Embryophyta</taxon>
        <taxon>Tracheophyta</taxon>
        <taxon>Spermatophyta</taxon>
        <taxon>Magnoliopsida</taxon>
        <taxon>Liliopsida</taxon>
        <taxon>Araceae</taxon>
        <taxon>Lemnoideae</taxon>
        <taxon>Spirodela</taxon>
    </lineage>
</organism>
<evidence type="ECO:0000313" key="2">
    <source>
        <dbReference type="EMBL" id="CAA6674919.1"/>
    </source>
</evidence>
<feature type="chain" id="PRO_5046930457" description="GDSL esterase/lipase" evidence="1">
    <location>
        <begin position="21"/>
        <end position="61"/>
    </location>
</feature>
<keyword evidence="3" id="KW-1185">Reference proteome</keyword>
<evidence type="ECO:0008006" key="4">
    <source>
        <dbReference type="Google" id="ProtNLM"/>
    </source>
</evidence>
<evidence type="ECO:0000313" key="3">
    <source>
        <dbReference type="Proteomes" id="UP001189122"/>
    </source>
</evidence>
<keyword evidence="1" id="KW-0732">Signal</keyword>
<proteinExistence type="predicted"/>
<gene>
    <name evidence="2" type="ORF">SI7747_UN021277</name>
</gene>
<dbReference type="EMBL" id="CACRZD030000176">
    <property type="protein sequence ID" value="CAA6674919.1"/>
    <property type="molecule type" value="Genomic_DNA"/>
</dbReference>